<accession>A0A1V6NCY4</accession>
<name>A0A1V6NCY4_PENPO</name>
<gene>
    <name evidence="2" type="ORF">PENPOL_c012G02768</name>
</gene>
<organism evidence="2 3">
    <name type="scientific">Penicillium polonicum</name>
    <dbReference type="NCBI Taxonomy" id="60169"/>
    <lineage>
        <taxon>Eukaryota</taxon>
        <taxon>Fungi</taxon>
        <taxon>Dikarya</taxon>
        <taxon>Ascomycota</taxon>
        <taxon>Pezizomycotina</taxon>
        <taxon>Eurotiomycetes</taxon>
        <taxon>Eurotiomycetidae</taxon>
        <taxon>Eurotiales</taxon>
        <taxon>Aspergillaceae</taxon>
        <taxon>Penicillium</taxon>
    </lineage>
</organism>
<comment type="caution">
    <text evidence="2">The sequence shown here is derived from an EMBL/GenBank/DDBJ whole genome shotgun (WGS) entry which is preliminary data.</text>
</comment>
<keyword evidence="1" id="KW-0812">Transmembrane</keyword>
<evidence type="ECO:0000313" key="3">
    <source>
        <dbReference type="Proteomes" id="UP000191408"/>
    </source>
</evidence>
<dbReference type="EMBL" id="MDYM01000012">
    <property type="protein sequence ID" value="OQD62429.1"/>
    <property type="molecule type" value="Genomic_DNA"/>
</dbReference>
<dbReference type="Proteomes" id="UP000191408">
    <property type="component" value="Unassembled WGS sequence"/>
</dbReference>
<evidence type="ECO:0000313" key="2">
    <source>
        <dbReference type="EMBL" id="OQD62429.1"/>
    </source>
</evidence>
<sequence length="290" mass="33072">MKTWAMLRLYDINTTPIGIRRPYAKPLQYLTLALVGVGFFCFNCIPLLYPLCFFSRLPSPLPHTLTTHSPTQRSLSYTLLTLIIKILRLRSQQPRWTVSLMKQRKLTRRVKALRDWCDAEYEKQLKKGQLEVTNLWSKADGDGEEIEQAKGQRGGASHWKLMSLPREEDLFDTAGEVKWQPKHVRLTDDAAIVSLCIHDKTYRATYLPWDFDSKGEIGKVRVPIGPTILITQNGLRSLPVWNDWYIFTGGSNSAGWLLDKRSNNLSVLGNYRDASEGNGRQAKGLASIHL</sequence>
<keyword evidence="1" id="KW-1133">Transmembrane helix</keyword>
<dbReference type="OrthoDB" id="3000060at2759"/>
<reference evidence="3" key="1">
    <citation type="journal article" date="2017" name="Nat. Microbiol.">
        <title>Global analysis of biosynthetic gene clusters reveals vast potential of secondary metabolite production in Penicillium species.</title>
        <authorList>
            <person name="Nielsen J.C."/>
            <person name="Grijseels S."/>
            <person name="Prigent S."/>
            <person name="Ji B."/>
            <person name="Dainat J."/>
            <person name="Nielsen K.F."/>
            <person name="Frisvad J.C."/>
            <person name="Workman M."/>
            <person name="Nielsen J."/>
        </authorList>
    </citation>
    <scope>NUCLEOTIDE SEQUENCE [LARGE SCALE GENOMIC DNA]</scope>
    <source>
        <strain evidence="3">IBT 4502</strain>
    </source>
</reference>
<proteinExistence type="predicted"/>
<dbReference type="AlphaFoldDB" id="A0A1V6NCY4"/>
<protein>
    <submittedName>
        <fullName evidence="2">Uncharacterized protein</fullName>
    </submittedName>
</protein>
<keyword evidence="3" id="KW-1185">Reference proteome</keyword>
<evidence type="ECO:0000256" key="1">
    <source>
        <dbReference type="SAM" id="Phobius"/>
    </source>
</evidence>
<keyword evidence="1" id="KW-0472">Membrane</keyword>
<feature type="transmembrane region" description="Helical" evidence="1">
    <location>
        <begin position="29"/>
        <end position="51"/>
    </location>
</feature>